<evidence type="ECO:0000256" key="6">
    <source>
        <dbReference type="ARBA" id="ARBA00023136"/>
    </source>
</evidence>
<comment type="subcellular location">
    <subcellularLocation>
        <location evidence="1">Cell outer membrane</location>
    </subcellularLocation>
</comment>
<protein>
    <submittedName>
        <fullName evidence="9">Outer membrane protein TolC</fullName>
    </submittedName>
</protein>
<keyword evidence="3" id="KW-0813">Transport</keyword>
<dbReference type="NCBIfam" id="TIGR01844">
    <property type="entry name" value="type_I_sec_TolC"/>
    <property type="match status" value="1"/>
</dbReference>
<keyword evidence="5" id="KW-0812">Transmembrane</keyword>
<evidence type="ECO:0000256" key="3">
    <source>
        <dbReference type="ARBA" id="ARBA00022448"/>
    </source>
</evidence>
<dbReference type="RefSeq" id="WP_246179515.1">
    <property type="nucleotide sequence ID" value="NZ_CABPSN010000003.1"/>
</dbReference>
<organism evidence="9 10">
    <name type="scientific">Pandoraea aquatica</name>
    <dbReference type="NCBI Taxonomy" id="2508290"/>
    <lineage>
        <taxon>Bacteria</taxon>
        <taxon>Pseudomonadati</taxon>
        <taxon>Pseudomonadota</taxon>
        <taxon>Betaproteobacteria</taxon>
        <taxon>Burkholderiales</taxon>
        <taxon>Burkholderiaceae</taxon>
        <taxon>Pandoraea</taxon>
    </lineage>
</organism>
<name>A0A5E4V1Y7_9BURK</name>
<evidence type="ECO:0000256" key="5">
    <source>
        <dbReference type="ARBA" id="ARBA00022692"/>
    </source>
</evidence>
<feature type="region of interest" description="Disordered" evidence="8">
    <location>
        <begin position="486"/>
        <end position="516"/>
    </location>
</feature>
<feature type="compositionally biased region" description="Low complexity" evidence="8">
    <location>
        <begin position="486"/>
        <end position="497"/>
    </location>
</feature>
<comment type="similarity">
    <text evidence="2">Belongs to the outer membrane factor (OMF) (TC 1.B.17) family.</text>
</comment>
<dbReference type="GO" id="GO:0009279">
    <property type="term" value="C:cell outer membrane"/>
    <property type="evidence" value="ECO:0007669"/>
    <property type="project" value="UniProtKB-SubCell"/>
</dbReference>
<dbReference type="GO" id="GO:0015562">
    <property type="term" value="F:efflux transmembrane transporter activity"/>
    <property type="evidence" value="ECO:0007669"/>
    <property type="project" value="InterPro"/>
</dbReference>
<sequence length="516" mass="54113">MRPPRFAARLRAERRASVRPTRNTRSILNARTTSVLATATMLAALIGHSAPASATDLLQLYSEAQGRDALIASARSSYLANIEALPQARAALLPQVTARYGAVNTHYGSGNISNTFGSSGYSLALTQPIFHWDSWQSYQQGKLTVASAEAAFAQAQQDLILRVATAYFDVLAAQDDLALAGTHKQAIAEQLASAKRNFEVGNATIVDSNEAQASFDQATAQEIAAQNTLDVRRAAFARIVGHPVGSLATLRAGSTLPSPEPNNVADWVTQAEQANYGVQLQSLTLEIARRETSKAKSGYMPSVDLVAAGAHSNVGNANSLLSSAMSSPSSQGTGPSSAGQIGIQISIPIFSGGSVQSKMRQTLALEDKAQSDLDDARRLAVLSARTSYLGVSSGLAQVKALEAAEQSAQSSVASNKLGYQVGIRINADVLNAEDKLFTTRRDLAKARYSTLLSSLQLKASAATLVDTDLQLLNALLTENPDASAAMAGAREAAPANAGTGLPARGVRPGTTAPLRR</sequence>
<dbReference type="PANTHER" id="PTHR30026:SF20">
    <property type="entry name" value="OUTER MEMBRANE PROTEIN TOLC"/>
    <property type="match status" value="1"/>
</dbReference>
<dbReference type="InterPro" id="IPR010130">
    <property type="entry name" value="T1SS_OMP_TolC"/>
</dbReference>
<evidence type="ECO:0000256" key="7">
    <source>
        <dbReference type="ARBA" id="ARBA00023237"/>
    </source>
</evidence>
<dbReference type="AlphaFoldDB" id="A0A5E4V1Y7"/>
<keyword evidence="6" id="KW-0472">Membrane</keyword>
<evidence type="ECO:0000313" key="9">
    <source>
        <dbReference type="EMBL" id="VVE05813.1"/>
    </source>
</evidence>
<dbReference type="InterPro" id="IPR051906">
    <property type="entry name" value="TolC-like"/>
</dbReference>
<dbReference type="Proteomes" id="UP000366819">
    <property type="component" value="Unassembled WGS sequence"/>
</dbReference>
<evidence type="ECO:0000256" key="1">
    <source>
        <dbReference type="ARBA" id="ARBA00004442"/>
    </source>
</evidence>
<evidence type="ECO:0000256" key="4">
    <source>
        <dbReference type="ARBA" id="ARBA00022452"/>
    </source>
</evidence>
<keyword evidence="4" id="KW-1134">Transmembrane beta strand</keyword>
<dbReference type="GO" id="GO:0015288">
    <property type="term" value="F:porin activity"/>
    <property type="evidence" value="ECO:0007669"/>
    <property type="project" value="TreeGrafter"/>
</dbReference>
<reference evidence="9 10" key="1">
    <citation type="submission" date="2019-08" db="EMBL/GenBank/DDBJ databases">
        <authorList>
            <person name="Peeters C."/>
        </authorList>
    </citation>
    <scope>NUCLEOTIDE SEQUENCE [LARGE SCALE GENOMIC DNA]</scope>
    <source>
        <strain evidence="9 10">LMG 31011</strain>
    </source>
</reference>
<dbReference type="GO" id="GO:1990281">
    <property type="term" value="C:efflux pump complex"/>
    <property type="evidence" value="ECO:0007669"/>
    <property type="project" value="TreeGrafter"/>
</dbReference>
<evidence type="ECO:0000256" key="2">
    <source>
        <dbReference type="ARBA" id="ARBA00007613"/>
    </source>
</evidence>
<dbReference type="PANTHER" id="PTHR30026">
    <property type="entry name" value="OUTER MEMBRANE PROTEIN TOLC"/>
    <property type="match status" value="1"/>
</dbReference>
<dbReference type="EMBL" id="CABPSN010000003">
    <property type="protein sequence ID" value="VVE05813.1"/>
    <property type="molecule type" value="Genomic_DNA"/>
</dbReference>
<dbReference type="Gene3D" id="1.20.1600.10">
    <property type="entry name" value="Outer membrane efflux proteins (OEP)"/>
    <property type="match status" value="1"/>
</dbReference>
<gene>
    <name evidence="9" type="primary">tolC_1</name>
    <name evidence="9" type="ORF">PAQ31011_02384</name>
</gene>
<evidence type="ECO:0000313" key="10">
    <source>
        <dbReference type="Proteomes" id="UP000366819"/>
    </source>
</evidence>
<proteinExistence type="inferred from homology"/>
<dbReference type="Pfam" id="PF02321">
    <property type="entry name" value="OEP"/>
    <property type="match status" value="2"/>
</dbReference>
<dbReference type="InterPro" id="IPR003423">
    <property type="entry name" value="OMP_efflux"/>
</dbReference>
<evidence type="ECO:0000256" key="8">
    <source>
        <dbReference type="SAM" id="MobiDB-lite"/>
    </source>
</evidence>
<dbReference type="SUPFAM" id="SSF56954">
    <property type="entry name" value="Outer membrane efflux proteins (OEP)"/>
    <property type="match status" value="1"/>
</dbReference>
<keyword evidence="10" id="KW-1185">Reference proteome</keyword>
<keyword evidence="7" id="KW-0998">Cell outer membrane</keyword>
<accession>A0A5E4V1Y7</accession>